<organism evidence="2 3">
    <name type="scientific">Pontivivens marinum</name>
    <dbReference type="NCBI Taxonomy" id="1690039"/>
    <lineage>
        <taxon>Bacteria</taxon>
        <taxon>Pseudomonadati</taxon>
        <taxon>Pseudomonadota</taxon>
        <taxon>Alphaproteobacteria</taxon>
        <taxon>Rhodobacterales</taxon>
        <taxon>Paracoccaceae</taxon>
        <taxon>Pontivivens</taxon>
    </lineage>
</organism>
<dbReference type="CDD" id="cd06259">
    <property type="entry name" value="YdcF-like"/>
    <property type="match status" value="1"/>
</dbReference>
<dbReference type="GO" id="GO:0000270">
    <property type="term" value="P:peptidoglycan metabolic process"/>
    <property type="evidence" value="ECO:0007669"/>
    <property type="project" value="TreeGrafter"/>
</dbReference>
<evidence type="ECO:0000259" key="1">
    <source>
        <dbReference type="Pfam" id="PF02698"/>
    </source>
</evidence>
<protein>
    <submittedName>
        <fullName evidence="2">Uncharacterized SAM-binding protein YcdF, DUF218 family</fullName>
    </submittedName>
</protein>
<evidence type="ECO:0000313" key="3">
    <source>
        <dbReference type="Proteomes" id="UP000220034"/>
    </source>
</evidence>
<feature type="domain" description="DUF218" evidence="1">
    <location>
        <begin position="35"/>
        <end position="151"/>
    </location>
</feature>
<dbReference type="EMBL" id="OCTN01000001">
    <property type="protein sequence ID" value="SOH92357.1"/>
    <property type="molecule type" value="Genomic_DNA"/>
</dbReference>
<dbReference type="PANTHER" id="PTHR30336:SF4">
    <property type="entry name" value="ENVELOPE BIOGENESIS FACTOR ELYC"/>
    <property type="match status" value="1"/>
</dbReference>
<dbReference type="AlphaFoldDB" id="A0A2C9CMB9"/>
<evidence type="ECO:0000313" key="2">
    <source>
        <dbReference type="EMBL" id="SOH92357.1"/>
    </source>
</evidence>
<accession>A0A2C9CMB9</accession>
<dbReference type="Gene3D" id="3.40.50.620">
    <property type="entry name" value="HUPs"/>
    <property type="match status" value="1"/>
</dbReference>
<keyword evidence="3" id="KW-1185">Reference proteome</keyword>
<dbReference type="Pfam" id="PF02698">
    <property type="entry name" value="DUF218"/>
    <property type="match status" value="1"/>
</dbReference>
<dbReference type="GO" id="GO:0005886">
    <property type="term" value="C:plasma membrane"/>
    <property type="evidence" value="ECO:0007669"/>
    <property type="project" value="TreeGrafter"/>
</dbReference>
<dbReference type="InterPro" id="IPR014729">
    <property type="entry name" value="Rossmann-like_a/b/a_fold"/>
</dbReference>
<dbReference type="InterPro" id="IPR051599">
    <property type="entry name" value="Cell_Envelope_Assoc"/>
</dbReference>
<dbReference type="InterPro" id="IPR003848">
    <property type="entry name" value="DUF218"/>
</dbReference>
<reference evidence="3" key="1">
    <citation type="submission" date="2017-09" db="EMBL/GenBank/DDBJ databases">
        <authorList>
            <person name="Varghese N."/>
            <person name="Submissions S."/>
        </authorList>
    </citation>
    <scope>NUCLEOTIDE SEQUENCE [LARGE SCALE GENOMIC DNA]</scope>
    <source>
        <strain evidence="3">C7</strain>
    </source>
</reference>
<dbReference type="Proteomes" id="UP000220034">
    <property type="component" value="Unassembled WGS sequence"/>
</dbReference>
<gene>
    <name evidence="2" type="ORF">SAMN06273572_101201</name>
</gene>
<proteinExistence type="predicted"/>
<name>A0A2C9CMB9_9RHOB</name>
<dbReference type="PANTHER" id="PTHR30336">
    <property type="entry name" value="INNER MEMBRANE PROTEIN, PROBABLE PERMEASE"/>
    <property type="match status" value="1"/>
</dbReference>
<dbReference type="GO" id="GO:0043164">
    <property type="term" value="P:Gram-negative-bacterium-type cell wall biogenesis"/>
    <property type="evidence" value="ECO:0007669"/>
    <property type="project" value="TreeGrafter"/>
</dbReference>
<sequence length="202" mass="21423">MITVLTLMVGYLLLCGGLALFGAMWPSAGVVPRAQVVIVLGGGAGPDGLLPVGLARVASGVAALGEGQRLHMTGGLAGSGSEAALMTAEAIRLGVAPDRITQEGTSRTTLQNALFSQQVVGNDCVVIVSDNFHLARATILFRALGYRVVGCRGTTYRRPLGRSMWFYAREGLSASLNLFRLIAWGLAAMLRIPRDWRIRNLT</sequence>